<accession>A0A916XXQ7</accession>
<dbReference type="AlphaFoldDB" id="A0A916XXQ7"/>
<dbReference type="InterPro" id="IPR005565">
    <property type="entry name" value="Hemolysn_activator_HlyB_C"/>
</dbReference>
<dbReference type="Proteomes" id="UP000625735">
    <property type="component" value="Unassembled WGS sequence"/>
</dbReference>
<keyword evidence="3" id="KW-1185">Reference proteome</keyword>
<evidence type="ECO:0000313" key="2">
    <source>
        <dbReference type="EMBL" id="GGD19762.1"/>
    </source>
</evidence>
<sequence>MGSQATSFFNNQSLDTTTIVYSVFLTGNASNSLNDRATPMLSNFKKRMESASINSTVLFLGDNIFPLNGFSENRHLAEEKITNQLDLTEKFKGKVFLLPGENDWGNGAVNVISQENFISNYKKKNSRLVPENACGIAFISLSETVELVAVNSQWFMEDWDQHPEINKGCAIKTREQFFEELDDFLQQNPQKTILLATHHPLMSNGIYGGHYSLKQQIFPLEKNIPLPVVGSFYNLFRKASGVNPQDLQNINYKEMNDRIKSIVQKYQNVIVVSGHEQNLQYINKDGIQQIISGSGAHFTEARAVNPKDFSYGGNGYAVVDIYANGASTVSYYTTSNRKEVLLFKQKISEPESDEKHRNYPKQFDSEIKRSLFGKSVSRKSDVYQFLWGKHYKKYYKQTIVGKTATLDTLFGGLKPIGYDTENTTNALLLVDKNGREFVMTPLEKDASSFFKSIAYKNDSFKNQANNALSEDFLRDYFTTIHPFTPLVIPTLSKAIQVNAVSPSLYFIPNQNLLGKYNTDFGDKFYYIAAKANSTQKNNVNFGKPSAIIDTDEMLHLIRTNKNHEVAIKDYIRARLFDMLIGDWDKQAKNWRWAVFQEKNKVIYKPIPLHRDQAFAKYDGAFLKLLKTVPAMGQMHSYSYNHPNPKKFNEQVYALDLALLASVDEKIWVEQAKYIQENLTNDIINKAFLELPYELQDETTTKLKLNLRNRLKKLPQTAQQYQKILDRKVLVVGTLENDVFVINRLSDGRTTVVVYNGKKVPDNIIFERTFYKKYTKEIWLFGLEGKDEFSMEGNEANAIKIRMIGGLSQDSYVVDDGKKVKIHDFISNSSTLKTDKKTTVLLSNNYETNTYNYKRPKFNSLAVAPLIGFNPDDGIRFGLGFDFTQNGFLGNPYSQKHRFQANYYFATQGYDLGYNGLIKKAFGDYDFVIDASATSSNFVQNFFGFGNETSNDNNNDFDYNRVRIASYKVSPGLVWSKSKATTLTARAHFEAYQVENTADRFISESPINSRVFNFQSFAGAGLTYQFKNYDNAFVPSLGMGFYANGKWIMNVSDFSRHVPTVEAALNLVYKLTPNKEWIFETTLKGKSIFSDDFEFYQAASLGGDEDLRGFRDNRFSGKSAFFQSSDLRYFIGQIKNPFAPINYGAFIGFDYGRVWFPAENSDKWHQSSGFGLWLNSSNVVAAKLSYFHATDGGRIAFGMKFNF</sequence>
<name>A0A916XXQ7_9FLAO</name>
<reference evidence="2" key="1">
    <citation type="journal article" date="2014" name="Int. J. Syst. Evol. Microbiol.">
        <title>Complete genome sequence of Corynebacterium casei LMG S-19264T (=DSM 44701T), isolated from a smear-ripened cheese.</title>
        <authorList>
            <consortium name="US DOE Joint Genome Institute (JGI-PGF)"/>
            <person name="Walter F."/>
            <person name="Albersmeier A."/>
            <person name="Kalinowski J."/>
            <person name="Ruckert C."/>
        </authorList>
    </citation>
    <scope>NUCLEOTIDE SEQUENCE</scope>
    <source>
        <strain evidence="2">CGMCC 1.12506</strain>
    </source>
</reference>
<evidence type="ECO:0000313" key="3">
    <source>
        <dbReference type="Proteomes" id="UP000625735"/>
    </source>
</evidence>
<dbReference type="Gene3D" id="3.60.21.10">
    <property type="match status" value="1"/>
</dbReference>
<dbReference type="InterPro" id="IPR029052">
    <property type="entry name" value="Metallo-depent_PP-like"/>
</dbReference>
<reference evidence="2" key="2">
    <citation type="submission" date="2020-09" db="EMBL/GenBank/DDBJ databases">
        <authorList>
            <person name="Sun Q."/>
            <person name="Zhou Y."/>
        </authorList>
    </citation>
    <scope>NUCLEOTIDE SEQUENCE</scope>
    <source>
        <strain evidence="2">CGMCC 1.12506</strain>
    </source>
</reference>
<organism evidence="2 3">
    <name type="scientific">Flavobacterium orientale</name>
    <dbReference type="NCBI Taxonomy" id="1756020"/>
    <lineage>
        <taxon>Bacteria</taxon>
        <taxon>Pseudomonadati</taxon>
        <taxon>Bacteroidota</taxon>
        <taxon>Flavobacteriia</taxon>
        <taxon>Flavobacteriales</taxon>
        <taxon>Flavobacteriaceae</taxon>
        <taxon>Flavobacterium</taxon>
    </lineage>
</organism>
<proteinExistence type="predicted"/>
<protein>
    <recommendedName>
        <fullName evidence="1">Haemolysin activator HlyB C-terminal domain-containing protein</fullName>
    </recommendedName>
</protein>
<dbReference type="Pfam" id="PF03865">
    <property type="entry name" value="ShlB"/>
    <property type="match status" value="1"/>
</dbReference>
<evidence type="ECO:0000259" key="1">
    <source>
        <dbReference type="Pfam" id="PF03865"/>
    </source>
</evidence>
<comment type="caution">
    <text evidence="2">The sequence shown here is derived from an EMBL/GenBank/DDBJ whole genome shotgun (WGS) entry which is preliminary data.</text>
</comment>
<feature type="domain" description="Haemolysin activator HlyB C-terminal" evidence="1">
    <location>
        <begin position="1059"/>
        <end position="1168"/>
    </location>
</feature>
<gene>
    <name evidence="2" type="ORF">GCM10011343_07900</name>
</gene>
<dbReference type="SUPFAM" id="SSF56300">
    <property type="entry name" value="Metallo-dependent phosphatases"/>
    <property type="match status" value="1"/>
</dbReference>
<dbReference type="EMBL" id="BMFG01000002">
    <property type="protein sequence ID" value="GGD19762.1"/>
    <property type="molecule type" value="Genomic_DNA"/>
</dbReference>